<dbReference type="RefSeq" id="WP_282509582.1">
    <property type="nucleotide sequence ID" value="NZ_JASCIR010000001.1"/>
</dbReference>
<evidence type="ECO:0000256" key="1">
    <source>
        <dbReference type="SAM" id="Coils"/>
    </source>
</evidence>
<organism evidence="3 4">
    <name type="scientific">Streptomyces solicavernae</name>
    <dbReference type="NCBI Taxonomy" id="3043614"/>
    <lineage>
        <taxon>Bacteria</taxon>
        <taxon>Bacillati</taxon>
        <taxon>Actinomycetota</taxon>
        <taxon>Actinomycetes</taxon>
        <taxon>Kitasatosporales</taxon>
        <taxon>Streptomycetaceae</taxon>
        <taxon>Streptomyces</taxon>
    </lineage>
</organism>
<comment type="caution">
    <text evidence="3">The sequence shown here is derived from an EMBL/GenBank/DDBJ whole genome shotgun (WGS) entry which is preliminary data.</text>
</comment>
<feature type="compositionally biased region" description="Low complexity" evidence="2">
    <location>
        <begin position="255"/>
        <end position="290"/>
    </location>
</feature>
<keyword evidence="4" id="KW-1185">Reference proteome</keyword>
<feature type="region of interest" description="Disordered" evidence="2">
    <location>
        <begin position="255"/>
        <end position="302"/>
    </location>
</feature>
<name>A0ABT6RKI3_9ACTN</name>
<feature type="compositionally biased region" description="Low complexity" evidence="2">
    <location>
        <begin position="128"/>
        <end position="146"/>
    </location>
</feature>
<reference evidence="3 4" key="1">
    <citation type="submission" date="2023-05" db="EMBL/GenBank/DDBJ databases">
        <title>Draft genome sequence of Streptomyces sp. B-S-A8 isolated from a cave soil in Thailand.</title>
        <authorList>
            <person name="Chamroensaksri N."/>
            <person name="Muangham S."/>
        </authorList>
    </citation>
    <scope>NUCLEOTIDE SEQUENCE [LARGE SCALE GENOMIC DNA]</scope>
    <source>
        <strain evidence="3 4">B-S-A8</strain>
    </source>
</reference>
<evidence type="ECO:0000313" key="4">
    <source>
        <dbReference type="Proteomes" id="UP001224661"/>
    </source>
</evidence>
<feature type="region of interest" description="Disordered" evidence="2">
    <location>
        <begin position="50"/>
        <end position="193"/>
    </location>
</feature>
<gene>
    <name evidence="3" type="ORF">QIS99_01700</name>
</gene>
<feature type="compositionally biased region" description="Basic and acidic residues" evidence="2">
    <location>
        <begin position="292"/>
        <end position="302"/>
    </location>
</feature>
<keyword evidence="1" id="KW-0175">Coiled coil</keyword>
<proteinExistence type="predicted"/>
<sequence>MSDDHLTSSVQDRYAPQFAQELARNEQEQKELEARLGQLRDDHTALSGMLAALGHGTTAESEPAATTVTVADEARTAGDSLPRQRRPRKKPASTGTAAAKPKRTKKAAPKAGDQAQGATKAEEEAKAAAKPSANAKRSAKPSANAKRSTEPSANAKRSAKPSANPKATVRSAAKAKKNGTVRTPGGPTLQDVIAGLLGGHAPERRTVREIFDELKQKHPERASSTQSVRNALNGLLRKGAIEREEKQGAVWFGTPTADATATPADTATPAAAAGPADTATSAAAATPAAEPTEEKSKAAAEA</sequence>
<evidence type="ECO:0008006" key="5">
    <source>
        <dbReference type="Google" id="ProtNLM"/>
    </source>
</evidence>
<evidence type="ECO:0000256" key="2">
    <source>
        <dbReference type="SAM" id="MobiDB-lite"/>
    </source>
</evidence>
<dbReference type="EMBL" id="JASCIR010000001">
    <property type="protein sequence ID" value="MDI3384936.1"/>
    <property type="molecule type" value="Genomic_DNA"/>
</dbReference>
<protein>
    <recommendedName>
        <fullName evidence="5">Regulatory protein</fullName>
    </recommendedName>
</protein>
<dbReference type="Proteomes" id="UP001224661">
    <property type="component" value="Unassembled WGS sequence"/>
</dbReference>
<evidence type="ECO:0000313" key="3">
    <source>
        <dbReference type="EMBL" id="MDI3384936.1"/>
    </source>
</evidence>
<accession>A0ABT6RKI3</accession>
<feature type="compositionally biased region" description="Polar residues" evidence="2">
    <location>
        <begin position="58"/>
        <end position="69"/>
    </location>
</feature>
<feature type="coiled-coil region" evidence="1">
    <location>
        <begin position="15"/>
        <end position="42"/>
    </location>
</feature>